<dbReference type="AlphaFoldDB" id="W1NMP8"/>
<feature type="non-terminal residue" evidence="1">
    <location>
        <position position="69"/>
    </location>
</feature>
<reference evidence="2" key="1">
    <citation type="journal article" date="2013" name="Science">
        <title>The Amborella genome and the evolution of flowering plants.</title>
        <authorList>
            <consortium name="Amborella Genome Project"/>
        </authorList>
    </citation>
    <scope>NUCLEOTIDE SEQUENCE [LARGE SCALE GENOMIC DNA]</scope>
</reference>
<protein>
    <submittedName>
        <fullName evidence="1">Uncharacterized protein</fullName>
    </submittedName>
</protein>
<dbReference type="HOGENOM" id="CLU_2783322_0_0_1"/>
<dbReference type="Gramene" id="ERM96773">
    <property type="protein sequence ID" value="ERM96773"/>
    <property type="gene ID" value="AMTR_s00512p00009860"/>
</dbReference>
<evidence type="ECO:0000313" key="2">
    <source>
        <dbReference type="Proteomes" id="UP000017836"/>
    </source>
</evidence>
<sequence>MPHLVTDSDAGGARWRSIGVGLESNECSFCDLLKHREIRAQTTSINCVKADPNTDEVWRLRAESYQTQA</sequence>
<dbReference type="Proteomes" id="UP000017836">
    <property type="component" value="Unassembled WGS sequence"/>
</dbReference>
<name>W1NMP8_AMBTC</name>
<proteinExistence type="predicted"/>
<organism evidence="1 2">
    <name type="scientific">Amborella trichopoda</name>
    <dbReference type="NCBI Taxonomy" id="13333"/>
    <lineage>
        <taxon>Eukaryota</taxon>
        <taxon>Viridiplantae</taxon>
        <taxon>Streptophyta</taxon>
        <taxon>Embryophyta</taxon>
        <taxon>Tracheophyta</taxon>
        <taxon>Spermatophyta</taxon>
        <taxon>Magnoliopsida</taxon>
        <taxon>Amborellales</taxon>
        <taxon>Amborellaceae</taxon>
        <taxon>Amborella</taxon>
    </lineage>
</organism>
<gene>
    <name evidence="1" type="ORF">AMTR_s00512p00009860</name>
</gene>
<dbReference type="EMBL" id="KI396928">
    <property type="protein sequence ID" value="ERM96773.1"/>
    <property type="molecule type" value="Genomic_DNA"/>
</dbReference>
<accession>W1NMP8</accession>
<keyword evidence="2" id="KW-1185">Reference proteome</keyword>
<evidence type="ECO:0000313" key="1">
    <source>
        <dbReference type="EMBL" id="ERM96773.1"/>
    </source>
</evidence>